<reference evidence="1 2" key="1">
    <citation type="journal article" date="2008" name="Nature">
        <title>The genome of Laccaria bicolor provides insights into mycorrhizal symbiosis.</title>
        <authorList>
            <person name="Martin F."/>
            <person name="Aerts A."/>
            <person name="Ahren D."/>
            <person name="Brun A."/>
            <person name="Danchin E.G.J."/>
            <person name="Duchaussoy F."/>
            <person name="Gibon J."/>
            <person name="Kohler A."/>
            <person name="Lindquist E."/>
            <person name="Pereda V."/>
            <person name="Salamov A."/>
            <person name="Shapiro H.J."/>
            <person name="Wuyts J."/>
            <person name="Blaudez D."/>
            <person name="Buee M."/>
            <person name="Brokstein P."/>
            <person name="Canbaeck B."/>
            <person name="Cohen D."/>
            <person name="Courty P.E."/>
            <person name="Coutinho P.M."/>
            <person name="Delaruelle C."/>
            <person name="Detter J.C."/>
            <person name="Deveau A."/>
            <person name="DiFazio S."/>
            <person name="Duplessis S."/>
            <person name="Fraissinet-Tachet L."/>
            <person name="Lucic E."/>
            <person name="Frey-Klett P."/>
            <person name="Fourrey C."/>
            <person name="Feussner I."/>
            <person name="Gay G."/>
            <person name="Grimwood J."/>
            <person name="Hoegger P.J."/>
            <person name="Jain P."/>
            <person name="Kilaru S."/>
            <person name="Labbe J."/>
            <person name="Lin Y.C."/>
            <person name="Legue V."/>
            <person name="Le Tacon F."/>
            <person name="Marmeisse R."/>
            <person name="Melayah D."/>
            <person name="Montanini B."/>
            <person name="Muratet M."/>
            <person name="Nehls U."/>
            <person name="Niculita-Hirzel H."/>
            <person name="Oudot-Le Secq M.P."/>
            <person name="Peter M."/>
            <person name="Quesneville H."/>
            <person name="Rajashekar B."/>
            <person name="Reich M."/>
            <person name="Rouhier N."/>
            <person name="Schmutz J."/>
            <person name="Yin T."/>
            <person name="Chalot M."/>
            <person name="Henrissat B."/>
            <person name="Kuees U."/>
            <person name="Lucas S."/>
            <person name="Van de Peer Y."/>
            <person name="Podila G.K."/>
            <person name="Polle A."/>
            <person name="Pukkila P.J."/>
            <person name="Richardson P.M."/>
            <person name="Rouze P."/>
            <person name="Sanders I.R."/>
            <person name="Stajich J.E."/>
            <person name="Tunlid A."/>
            <person name="Tuskan G."/>
            <person name="Grigoriev I.V."/>
        </authorList>
    </citation>
    <scope>NUCLEOTIDE SEQUENCE [LARGE SCALE GENOMIC DNA]</scope>
    <source>
        <strain evidence="2">S238N-H82 / ATCC MYA-4686</strain>
    </source>
</reference>
<dbReference type="EMBL" id="DS547108">
    <property type="protein sequence ID" value="EDR06588.1"/>
    <property type="molecule type" value="Genomic_DNA"/>
</dbReference>
<gene>
    <name evidence="1" type="ORF">LACBIDRAFT_300162</name>
</gene>
<dbReference type="AlphaFoldDB" id="B0DG63"/>
<dbReference type="RefSeq" id="XP_001882960.1">
    <property type="nucleotide sequence ID" value="XM_001882925.1"/>
</dbReference>
<organism evidence="2">
    <name type="scientific">Laccaria bicolor (strain S238N-H82 / ATCC MYA-4686)</name>
    <name type="common">Bicoloured deceiver</name>
    <name type="synonym">Laccaria laccata var. bicolor</name>
    <dbReference type="NCBI Taxonomy" id="486041"/>
    <lineage>
        <taxon>Eukaryota</taxon>
        <taxon>Fungi</taxon>
        <taxon>Dikarya</taxon>
        <taxon>Basidiomycota</taxon>
        <taxon>Agaricomycotina</taxon>
        <taxon>Agaricomycetes</taxon>
        <taxon>Agaricomycetidae</taxon>
        <taxon>Agaricales</taxon>
        <taxon>Agaricineae</taxon>
        <taxon>Hydnangiaceae</taxon>
        <taxon>Laccaria</taxon>
    </lineage>
</organism>
<proteinExistence type="predicted"/>
<evidence type="ECO:0000313" key="2">
    <source>
        <dbReference type="Proteomes" id="UP000001194"/>
    </source>
</evidence>
<dbReference type="InParanoid" id="B0DG63"/>
<dbReference type="GeneID" id="6078494"/>
<evidence type="ECO:0000313" key="1">
    <source>
        <dbReference type="EMBL" id="EDR06588.1"/>
    </source>
</evidence>
<sequence length="58" mass="6657">MAIIPPPSPARKRRLESGHLVFRLLSTRSQSDRHSRMGRAFTGMGRRRVWLLSSVIVK</sequence>
<dbReference type="KEGG" id="lbc:LACBIDRAFT_300162"/>
<name>B0DG63_LACBS</name>
<dbReference type="Proteomes" id="UP000001194">
    <property type="component" value="Unassembled WGS sequence"/>
</dbReference>
<keyword evidence="2" id="KW-1185">Reference proteome</keyword>
<dbReference type="HOGENOM" id="CLU_2979494_0_0_1"/>
<accession>B0DG63</accession>
<protein>
    <submittedName>
        <fullName evidence="1">Predicted protein</fullName>
    </submittedName>
</protein>